<protein>
    <submittedName>
        <fullName evidence="6">Sigma-70 family RNA polymerase sigma factor</fullName>
    </submittedName>
</protein>
<keyword evidence="4" id="KW-0804">Transcription</keyword>
<evidence type="ECO:0000256" key="2">
    <source>
        <dbReference type="ARBA" id="ARBA00023015"/>
    </source>
</evidence>
<name>A0ABW4ZBA9_9BACT</name>
<dbReference type="Gene3D" id="1.10.1740.10">
    <property type="match status" value="1"/>
</dbReference>
<dbReference type="InterPro" id="IPR014331">
    <property type="entry name" value="RNA_pol_sigma70_ECF_RHOBA"/>
</dbReference>
<keyword evidence="2" id="KW-0805">Transcription regulation</keyword>
<dbReference type="SUPFAM" id="SSF88659">
    <property type="entry name" value="Sigma3 and sigma4 domains of RNA polymerase sigma factors"/>
    <property type="match status" value="1"/>
</dbReference>
<dbReference type="InterPro" id="IPR039425">
    <property type="entry name" value="RNA_pol_sigma-70-like"/>
</dbReference>
<dbReference type="PANTHER" id="PTHR43133">
    <property type="entry name" value="RNA POLYMERASE ECF-TYPE SIGMA FACTO"/>
    <property type="match status" value="1"/>
</dbReference>
<proteinExistence type="inferred from homology"/>
<dbReference type="RefSeq" id="WP_377087350.1">
    <property type="nucleotide sequence ID" value="NZ_JBHSJL010000014.1"/>
</dbReference>
<comment type="similarity">
    <text evidence="1">Belongs to the sigma-70 factor family. ECF subfamily.</text>
</comment>
<dbReference type="NCBIfam" id="TIGR02989">
    <property type="entry name" value="Sig-70_gvs1"/>
    <property type="match status" value="1"/>
</dbReference>
<evidence type="ECO:0000313" key="6">
    <source>
        <dbReference type="EMBL" id="MFD2159010.1"/>
    </source>
</evidence>
<dbReference type="InterPro" id="IPR007627">
    <property type="entry name" value="RNA_pol_sigma70_r2"/>
</dbReference>
<dbReference type="InterPro" id="IPR014284">
    <property type="entry name" value="RNA_pol_sigma-70_dom"/>
</dbReference>
<keyword evidence="3" id="KW-0731">Sigma factor</keyword>
<dbReference type="Proteomes" id="UP001597389">
    <property type="component" value="Unassembled WGS sequence"/>
</dbReference>
<evidence type="ECO:0000256" key="1">
    <source>
        <dbReference type="ARBA" id="ARBA00010641"/>
    </source>
</evidence>
<dbReference type="NCBIfam" id="TIGR02937">
    <property type="entry name" value="sigma70-ECF"/>
    <property type="match status" value="1"/>
</dbReference>
<comment type="caution">
    <text evidence="6">The sequence shown here is derived from an EMBL/GenBank/DDBJ whole genome shotgun (WGS) entry which is preliminary data.</text>
</comment>
<dbReference type="Pfam" id="PF04542">
    <property type="entry name" value="Sigma70_r2"/>
    <property type="match status" value="1"/>
</dbReference>
<gene>
    <name evidence="6" type="ORF">ACFSW8_08880</name>
</gene>
<evidence type="ECO:0000259" key="5">
    <source>
        <dbReference type="Pfam" id="PF04542"/>
    </source>
</evidence>
<dbReference type="InterPro" id="IPR013325">
    <property type="entry name" value="RNA_pol_sigma_r2"/>
</dbReference>
<sequence length="181" mass="20548">MHDHDSEEESTFVSLLTAHQSVLRGFVISLLPGCPEVEDVIQNTNAVLWKKRREFTLGSNFNAWVLKTARFQVMAQQQRLKREKRAPLDEDVLALIANEASTAAPHQANTQMHDLNTCLEQLSLKDQELVLHRYWKKAGLIDYAKSCGRSVGSLKVALYRVRSTLRNCIEIKQSSRESATL</sequence>
<dbReference type="SUPFAM" id="SSF88946">
    <property type="entry name" value="Sigma2 domain of RNA polymerase sigma factors"/>
    <property type="match status" value="1"/>
</dbReference>
<evidence type="ECO:0000256" key="4">
    <source>
        <dbReference type="ARBA" id="ARBA00023163"/>
    </source>
</evidence>
<dbReference type="Gene3D" id="1.10.10.10">
    <property type="entry name" value="Winged helix-like DNA-binding domain superfamily/Winged helix DNA-binding domain"/>
    <property type="match status" value="1"/>
</dbReference>
<dbReference type="InterPro" id="IPR013324">
    <property type="entry name" value="RNA_pol_sigma_r3/r4-like"/>
</dbReference>
<dbReference type="EMBL" id="JBHUJB010000035">
    <property type="protein sequence ID" value="MFD2159010.1"/>
    <property type="molecule type" value="Genomic_DNA"/>
</dbReference>
<organism evidence="6 7">
    <name type="scientific">Rubritalea tangerina</name>
    <dbReference type="NCBI Taxonomy" id="430798"/>
    <lineage>
        <taxon>Bacteria</taxon>
        <taxon>Pseudomonadati</taxon>
        <taxon>Verrucomicrobiota</taxon>
        <taxon>Verrucomicrobiia</taxon>
        <taxon>Verrucomicrobiales</taxon>
        <taxon>Rubritaleaceae</taxon>
        <taxon>Rubritalea</taxon>
    </lineage>
</organism>
<accession>A0ABW4ZBA9</accession>
<feature type="domain" description="RNA polymerase sigma-70 region 2" evidence="5">
    <location>
        <begin position="15"/>
        <end position="74"/>
    </location>
</feature>
<dbReference type="PANTHER" id="PTHR43133:SF51">
    <property type="entry name" value="RNA POLYMERASE SIGMA FACTOR"/>
    <property type="match status" value="1"/>
</dbReference>
<evidence type="ECO:0000313" key="7">
    <source>
        <dbReference type="Proteomes" id="UP001597389"/>
    </source>
</evidence>
<reference evidence="7" key="1">
    <citation type="journal article" date="2019" name="Int. J. Syst. Evol. Microbiol.">
        <title>The Global Catalogue of Microorganisms (GCM) 10K type strain sequencing project: providing services to taxonomists for standard genome sequencing and annotation.</title>
        <authorList>
            <consortium name="The Broad Institute Genomics Platform"/>
            <consortium name="The Broad Institute Genome Sequencing Center for Infectious Disease"/>
            <person name="Wu L."/>
            <person name="Ma J."/>
        </authorList>
    </citation>
    <scope>NUCLEOTIDE SEQUENCE [LARGE SCALE GENOMIC DNA]</scope>
    <source>
        <strain evidence="7">CCUG 57942</strain>
    </source>
</reference>
<keyword evidence="7" id="KW-1185">Reference proteome</keyword>
<dbReference type="InterPro" id="IPR036388">
    <property type="entry name" value="WH-like_DNA-bd_sf"/>
</dbReference>
<evidence type="ECO:0000256" key="3">
    <source>
        <dbReference type="ARBA" id="ARBA00023082"/>
    </source>
</evidence>